<evidence type="ECO:0000256" key="5">
    <source>
        <dbReference type="ARBA" id="ARBA00023163"/>
    </source>
</evidence>
<dbReference type="InterPro" id="IPR013249">
    <property type="entry name" value="RNA_pol_sigma70_r4_t2"/>
</dbReference>
<name>A0A921IKC9_9FIRM</name>
<dbReference type="Gene3D" id="1.10.10.10">
    <property type="entry name" value="Winged helix-like DNA-binding domain superfamily/Winged helix DNA-binding domain"/>
    <property type="match status" value="1"/>
</dbReference>
<dbReference type="GO" id="GO:0016987">
    <property type="term" value="F:sigma factor activity"/>
    <property type="evidence" value="ECO:0007669"/>
    <property type="project" value="UniProtKB-KW"/>
</dbReference>
<evidence type="ECO:0000259" key="6">
    <source>
        <dbReference type="Pfam" id="PF04542"/>
    </source>
</evidence>
<dbReference type="InterPro" id="IPR013325">
    <property type="entry name" value="RNA_pol_sigma_r2"/>
</dbReference>
<keyword evidence="2" id="KW-0805">Transcription regulation</keyword>
<dbReference type="EMBL" id="DYVE01000188">
    <property type="protein sequence ID" value="HJG28442.1"/>
    <property type="molecule type" value="Genomic_DNA"/>
</dbReference>
<evidence type="ECO:0000313" key="8">
    <source>
        <dbReference type="EMBL" id="HJG28442.1"/>
    </source>
</evidence>
<dbReference type="AlphaFoldDB" id="A0A921IKC9"/>
<comment type="similarity">
    <text evidence="1">Belongs to the sigma-70 factor family. ECF subfamily.</text>
</comment>
<dbReference type="GO" id="GO:0006352">
    <property type="term" value="P:DNA-templated transcription initiation"/>
    <property type="evidence" value="ECO:0007669"/>
    <property type="project" value="InterPro"/>
</dbReference>
<dbReference type="InterPro" id="IPR013324">
    <property type="entry name" value="RNA_pol_sigma_r3/r4-like"/>
</dbReference>
<dbReference type="InterPro" id="IPR039425">
    <property type="entry name" value="RNA_pol_sigma-70-like"/>
</dbReference>
<dbReference type="Pfam" id="PF04542">
    <property type="entry name" value="Sigma70_r2"/>
    <property type="match status" value="1"/>
</dbReference>
<dbReference type="PANTHER" id="PTHR43133:SF8">
    <property type="entry name" value="RNA POLYMERASE SIGMA FACTOR HI_1459-RELATED"/>
    <property type="match status" value="1"/>
</dbReference>
<dbReference type="InterPro" id="IPR007627">
    <property type="entry name" value="RNA_pol_sigma70_r2"/>
</dbReference>
<reference evidence="8" key="1">
    <citation type="journal article" date="2021" name="PeerJ">
        <title>Extensive microbial diversity within the chicken gut microbiome revealed by metagenomics and culture.</title>
        <authorList>
            <person name="Gilroy R."/>
            <person name="Ravi A."/>
            <person name="Getino M."/>
            <person name="Pursley I."/>
            <person name="Horton D.L."/>
            <person name="Alikhan N.F."/>
            <person name="Baker D."/>
            <person name="Gharbi K."/>
            <person name="Hall N."/>
            <person name="Watson M."/>
            <person name="Adriaenssens E.M."/>
            <person name="Foster-Nyarko E."/>
            <person name="Jarju S."/>
            <person name="Secka A."/>
            <person name="Antonio M."/>
            <person name="Oren A."/>
            <person name="Chaudhuri R.R."/>
            <person name="La Ragione R."/>
            <person name="Hildebrand F."/>
            <person name="Pallen M.J."/>
        </authorList>
    </citation>
    <scope>NUCLEOTIDE SEQUENCE</scope>
    <source>
        <strain evidence="8">ChiBcec21-2208</strain>
    </source>
</reference>
<accession>A0A921IKC9</accession>
<feature type="domain" description="RNA polymerase sigma factor 70 region 4 type 2" evidence="7">
    <location>
        <begin position="102"/>
        <end position="152"/>
    </location>
</feature>
<gene>
    <name evidence="8" type="ORF">K8V20_07335</name>
</gene>
<organism evidence="8 9">
    <name type="scientific">Subdoligranulum variabile</name>
    <dbReference type="NCBI Taxonomy" id="214851"/>
    <lineage>
        <taxon>Bacteria</taxon>
        <taxon>Bacillati</taxon>
        <taxon>Bacillota</taxon>
        <taxon>Clostridia</taxon>
        <taxon>Eubacteriales</taxon>
        <taxon>Oscillospiraceae</taxon>
        <taxon>Subdoligranulum</taxon>
    </lineage>
</organism>
<dbReference type="Proteomes" id="UP000782880">
    <property type="component" value="Unassembled WGS sequence"/>
</dbReference>
<dbReference type="SUPFAM" id="SSF88946">
    <property type="entry name" value="Sigma2 domain of RNA polymerase sigma factors"/>
    <property type="match status" value="1"/>
</dbReference>
<comment type="caution">
    <text evidence="8">The sequence shown here is derived from an EMBL/GenBank/DDBJ whole genome shotgun (WGS) entry which is preliminary data.</text>
</comment>
<keyword evidence="3" id="KW-0731">Sigma factor</keyword>
<dbReference type="PANTHER" id="PTHR43133">
    <property type="entry name" value="RNA POLYMERASE ECF-TYPE SIGMA FACTO"/>
    <property type="match status" value="1"/>
</dbReference>
<evidence type="ECO:0000313" key="9">
    <source>
        <dbReference type="Proteomes" id="UP000782880"/>
    </source>
</evidence>
<dbReference type="NCBIfam" id="TIGR02937">
    <property type="entry name" value="sigma70-ECF"/>
    <property type="match status" value="1"/>
</dbReference>
<evidence type="ECO:0000256" key="2">
    <source>
        <dbReference type="ARBA" id="ARBA00023015"/>
    </source>
</evidence>
<evidence type="ECO:0000256" key="1">
    <source>
        <dbReference type="ARBA" id="ARBA00010641"/>
    </source>
</evidence>
<reference evidence="8" key="2">
    <citation type="submission" date="2021-09" db="EMBL/GenBank/DDBJ databases">
        <authorList>
            <person name="Gilroy R."/>
        </authorList>
    </citation>
    <scope>NUCLEOTIDE SEQUENCE</scope>
    <source>
        <strain evidence="8">ChiBcec21-2208</strain>
    </source>
</reference>
<dbReference type="Gene3D" id="1.10.1740.10">
    <property type="match status" value="1"/>
</dbReference>
<sequence>MRQDELETLVLAHYDTIYAYCWRHVGQRELAQDLTQTAFLRFWQNRDRYRHDGRELNYLYTIAGNLCKDWCKRKKPVALEDLPESQRDPVAPPPDRDTALTVRAALAALPFAQRNALLLYYVQGFTAPEIAAITHATVPVVRYRLARGKRRLQELLKEELP</sequence>
<dbReference type="SUPFAM" id="SSF88659">
    <property type="entry name" value="Sigma3 and sigma4 domains of RNA polymerase sigma factors"/>
    <property type="match status" value="1"/>
</dbReference>
<evidence type="ECO:0000259" key="7">
    <source>
        <dbReference type="Pfam" id="PF08281"/>
    </source>
</evidence>
<keyword evidence="5" id="KW-0804">Transcription</keyword>
<dbReference type="Pfam" id="PF08281">
    <property type="entry name" value="Sigma70_r4_2"/>
    <property type="match status" value="1"/>
</dbReference>
<evidence type="ECO:0000256" key="4">
    <source>
        <dbReference type="ARBA" id="ARBA00023125"/>
    </source>
</evidence>
<proteinExistence type="inferred from homology"/>
<evidence type="ECO:0000256" key="3">
    <source>
        <dbReference type="ARBA" id="ARBA00023082"/>
    </source>
</evidence>
<dbReference type="InterPro" id="IPR036388">
    <property type="entry name" value="WH-like_DNA-bd_sf"/>
</dbReference>
<dbReference type="CDD" id="cd06171">
    <property type="entry name" value="Sigma70_r4"/>
    <property type="match status" value="1"/>
</dbReference>
<dbReference type="GO" id="GO:0003677">
    <property type="term" value="F:DNA binding"/>
    <property type="evidence" value="ECO:0007669"/>
    <property type="project" value="UniProtKB-KW"/>
</dbReference>
<protein>
    <submittedName>
        <fullName evidence="8">Sigma-70 family RNA polymerase sigma factor</fullName>
    </submittedName>
</protein>
<feature type="domain" description="RNA polymerase sigma-70 region 2" evidence="6">
    <location>
        <begin position="9"/>
        <end position="75"/>
    </location>
</feature>
<dbReference type="InterPro" id="IPR014284">
    <property type="entry name" value="RNA_pol_sigma-70_dom"/>
</dbReference>
<keyword evidence="4" id="KW-0238">DNA-binding</keyword>